<evidence type="ECO:0000313" key="2">
    <source>
        <dbReference type="EMBL" id="TWO70074.1"/>
    </source>
</evidence>
<protein>
    <submittedName>
        <fullName evidence="2">Tripartite tricarboxylate transporter substrate binding protein</fullName>
    </submittedName>
</protein>
<dbReference type="InterPro" id="IPR005064">
    <property type="entry name" value="BUG"/>
</dbReference>
<dbReference type="InterPro" id="IPR042100">
    <property type="entry name" value="Bug_dom1"/>
</dbReference>
<dbReference type="Pfam" id="PF03401">
    <property type="entry name" value="TctC"/>
    <property type="match status" value="1"/>
</dbReference>
<dbReference type="PIRSF" id="PIRSF017082">
    <property type="entry name" value="YflP"/>
    <property type="match status" value="1"/>
</dbReference>
<dbReference type="Proteomes" id="UP000318199">
    <property type="component" value="Unassembled WGS sequence"/>
</dbReference>
<reference evidence="2 3" key="1">
    <citation type="submission" date="2019-07" db="EMBL/GenBank/DDBJ databases">
        <title>Caenimonas sedimenti sp. nov., isolated from activated sludge.</title>
        <authorList>
            <person name="Xu J."/>
        </authorList>
    </citation>
    <scope>NUCLEOTIDE SEQUENCE [LARGE SCALE GENOMIC DNA]</scope>
    <source>
        <strain evidence="2 3">HX-9-20</strain>
    </source>
</reference>
<organism evidence="2 3">
    <name type="scientific">Caenimonas sedimenti</name>
    <dbReference type="NCBI Taxonomy" id="2596921"/>
    <lineage>
        <taxon>Bacteria</taxon>
        <taxon>Pseudomonadati</taxon>
        <taxon>Pseudomonadota</taxon>
        <taxon>Betaproteobacteria</taxon>
        <taxon>Burkholderiales</taxon>
        <taxon>Comamonadaceae</taxon>
        <taxon>Caenimonas</taxon>
    </lineage>
</organism>
<name>A0A562ZPI5_9BURK</name>
<dbReference type="OrthoDB" id="8676653at2"/>
<dbReference type="Gene3D" id="3.40.190.150">
    <property type="entry name" value="Bordetella uptake gene, domain 1"/>
    <property type="match status" value="1"/>
</dbReference>
<dbReference type="EMBL" id="VOBQ01000013">
    <property type="protein sequence ID" value="TWO70074.1"/>
    <property type="molecule type" value="Genomic_DNA"/>
</dbReference>
<dbReference type="Gene3D" id="3.40.190.10">
    <property type="entry name" value="Periplasmic binding protein-like II"/>
    <property type="match status" value="1"/>
</dbReference>
<gene>
    <name evidence="2" type="ORF">FN976_17205</name>
</gene>
<proteinExistence type="inferred from homology"/>
<evidence type="ECO:0000313" key="3">
    <source>
        <dbReference type="Proteomes" id="UP000318199"/>
    </source>
</evidence>
<dbReference type="AlphaFoldDB" id="A0A562ZPI5"/>
<dbReference type="PANTHER" id="PTHR42928">
    <property type="entry name" value="TRICARBOXYLATE-BINDING PROTEIN"/>
    <property type="match status" value="1"/>
</dbReference>
<comment type="similarity">
    <text evidence="1">Belongs to the UPF0065 (bug) family.</text>
</comment>
<comment type="caution">
    <text evidence="2">The sequence shown here is derived from an EMBL/GenBank/DDBJ whole genome shotgun (WGS) entry which is preliminary data.</text>
</comment>
<dbReference type="SUPFAM" id="SSF53850">
    <property type="entry name" value="Periplasmic binding protein-like II"/>
    <property type="match status" value="1"/>
</dbReference>
<keyword evidence="3" id="KW-1185">Reference proteome</keyword>
<dbReference type="PANTHER" id="PTHR42928:SF5">
    <property type="entry name" value="BLR1237 PROTEIN"/>
    <property type="match status" value="1"/>
</dbReference>
<sequence>MTHNGDSGNLSTGFATSMDRRKFLAAGCATVVPPASLAQDWPNRPIKFVVPFPPGGAADTVARELASRLQVSLGVACLVDNRPGASGTIGVDAVVNSPADGYTLLSHVSSIVIQPHLAAARHNVLAELAPITQTVAGSYVLVAHPTFPASDLQSFVAVVKRSPGRYSYASFGSGSGPHLAMELLKGHAGLFIVHVPFRGAGPALQELLTGRLDMAFETTFAALPHIRAGRLKPIALGGLYPSDALPGVQTIATSISGFDTDGWQGMFAPRATPAPVVSRLAEHLTRALRDREFTQRNSDLGFRTIGSSPANFATFVRSEYEKWGQVIRERGIRPD</sequence>
<evidence type="ECO:0000256" key="1">
    <source>
        <dbReference type="ARBA" id="ARBA00006987"/>
    </source>
</evidence>
<accession>A0A562ZPI5</accession>